<proteinExistence type="inferred from homology"/>
<dbReference type="GO" id="GO:0005737">
    <property type="term" value="C:cytoplasm"/>
    <property type="evidence" value="ECO:0007669"/>
    <property type="project" value="TreeGrafter"/>
</dbReference>
<dbReference type="PANTHER" id="PTHR11579:SF18">
    <property type="entry name" value="PROTEIN-L-ISOASPARTATE O-METHYLTRANSFERASE"/>
    <property type="match status" value="1"/>
</dbReference>
<dbReference type="Pfam" id="PF01135">
    <property type="entry name" value="PCMT"/>
    <property type="match status" value="1"/>
</dbReference>
<name>A0A6L9Y3I6_9BURK</name>
<comment type="similarity">
    <text evidence="1">Belongs to the methyltransferase superfamily. L-isoaspartyl/D-aspartyl protein methyltransferase family.</text>
</comment>
<dbReference type="SUPFAM" id="SSF53335">
    <property type="entry name" value="S-adenosyl-L-methionine-dependent methyltransferases"/>
    <property type="match status" value="1"/>
</dbReference>
<dbReference type="AlphaFoldDB" id="A0A6L9Y3I6"/>
<dbReference type="CDD" id="cd02440">
    <property type="entry name" value="AdoMet_MTases"/>
    <property type="match status" value="1"/>
</dbReference>
<dbReference type="InterPro" id="IPR029063">
    <property type="entry name" value="SAM-dependent_MTases_sf"/>
</dbReference>
<evidence type="ECO:0000313" key="5">
    <source>
        <dbReference type="Proteomes" id="UP000477651"/>
    </source>
</evidence>
<gene>
    <name evidence="4" type="ORF">F9B74_00660</name>
</gene>
<dbReference type="Proteomes" id="UP000477651">
    <property type="component" value="Unassembled WGS sequence"/>
</dbReference>
<comment type="caution">
    <text evidence="4">The sequence shown here is derived from an EMBL/GenBank/DDBJ whole genome shotgun (WGS) entry which is preliminary data.</text>
</comment>
<evidence type="ECO:0000256" key="1">
    <source>
        <dbReference type="ARBA" id="ARBA00005369"/>
    </source>
</evidence>
<evidence type="ECO:0000313" key="4">
    <source>
        <dbReference type="EMBL" id="NEN74843.1"/>
    </source>
</evidence>
<organism evidence="4 5">
    <name type="scientific">Pelistega ratti</name>
    <dbReference type="NCBI Taxonomy" id="2652177"/>
    <lineage>
        <taxon>Bacteria</taxon>
        <taxon>Pseudomonadati</taxon>
        <taxon>Pseudomonadota</taxon>
        <taxon>Betaproteobacteria</taxon>
        <taxon>Burkholderiales</taxon>
        <taxon>Alcaligenaceae</taxon>
        <taxon>Pelistega</taxon>
    </lineage>
</organism>
<protein>
    <recommendedName>
        <fullName evidence="2">Protein-L-isoaspartate O-methyltransferase</fullName>
    </recommendedName>
    <alternativeName>
        <fullName evidence="3">Protein L-isoaspartyl methyltransferase</fullName>
    </alternativeName>
</protein>
<keyword evidence="4" id="KW-0808">Transferase</keyword>
<dbReference type="PANTHER" id="PTHR11579">
    <property type="entry name" value="PROTEIN-L-ISOASPARTATE O-METHYLTRANSFERASE"/>
    <property type="match status" value="1"/>
</dbReference>
<dbReference type="InterPro" id="IPR000682">
    <property type="entry name" value="PCMT"/>
</dbReference>
<accession>A0A6L9Y3I6</accession>
<reference evidence="4 5" key="1">
    <citation type="submission" date="2020-02" db="EMBL/GenBank/DDBJ databases">
        <title>Pelistega sp. NLN82 were isolated from wild rodents of the Hainan Island.</title>
        <authorList>
            <person name="Niu N."/>
            <person name="Zhou J."/>
        </authorList>
    </citation>
    <scope>NUCLEOTIDE SEQUENCE [LARGE SCALE GENOMIC DNA]</scope>
    <source>
        <strain evidence="4 5">NLN82</strain>
    </source>
</reference>
<evidence type="ECO:0000256" key="2">
    <source>
        <dbReference type="ARBA" id="ARBA00013346"/>
    </source>
</evidence>
<dbReference type="RefSeq" id="WP_163763647.1">
    <property type="nucleotide sequence ID" value="NZ_JAAGYR010000001.1"/>
</dbReference>
<dbReference type="EMBL" id="JAAGYR010000001">
    <property type="protein sequence ID" value="NEN74843.1"/>
    <property type="molecule type" value="Genomic_DNA"/>
</dbReference>
<evidence type="ECO:0000256" key="3">
    <source>
        <dbReference type="ARBA" id="ARBA00030757"/>
    </source>
</evidence>
<dbReference type="Gene3D" id="3.40.50.150">
    <property type="entry name" value="Vaccinia Virus protein VP39"/>
    <property type="match status" value="1"/>
</dbReference>
<keyword evidence="5" id="KW-1185">Reference proteome</keyword>
<dbReference type="GO" id="GO:0004719">
    <property type="term" value="F:protein-L-isoaspartate (D-aspartate) O-methyltransferase activity"/>
    <property type="evidence" value="ECO:0007669"/>
    <property type="project" value="InterPro"/>
</dbReference>
<dbReference type="GO" id="GO:0032259">
    <property type="term" value="P:methylation"/>
    <property type="evidence" value="ECO:0007669"/>
    <property type="project" value="UniProtKB-KW"/>
</dbReference>
<sequence length="225" mass="24608">MSTLSPLLEKSRFNMIAQQIRPAGILDEKVLETLSTLSRDAFVDEQYQNIAYTDTEIPIVVEGIKTNETMLTPILEARLAEALQLAPSDTVLEIGTGSGFQAALLAQLCKHVTSVEIDTKIAQFAIANLQKNHITNVKVEIGDGQNGWGTTEFDAIMVTGSLPEIPNTLKYKLAEGGRLVAVIGTGPSMSLVRVTRQSATDFTEEHLLETYIKPLNGPHISHFKF</sequence>
<keyword evidence="4" id="KW-0489">Methyltransferase</keyword>